<dbReference type="Gene3D" id="3.40.630.30">
    <property type="match status" value="1"/>
</dbReference>
<feature type="region of interest" description="Disordered" evidence="1">
    <location>
        <begin position="15"/>
        <end position="35"/>
    </location>
</feature>
<sequence length="199" mass="21606">MRCATEKSDCQTLTMPFSATETQRPTRDDDRAAPQEAAPCVRLQGLLARDRPLHTAHLLRLTPEDRRARFNASMSDKAIAAYSRDLDWSRAWIFGAFVEGVLRGVGELVPNAAGDQAELAISVERPFQHMGIGKMLSLALVLVARRTGIGTIRILYVPGNDSMRALVRALGARTHSDDGMIEGVFTVPPKPDDAPAAAG</sequence>
<dbReference type="Proteomes" id="UP001218412">
    <property type="component" value="Chromosome"/>
</dbReference>
<dbReference type="SUPFAM" id="SSF55729">
    <property type="entry name" value="Acyl-CoA N-acyltransferases (Nat)"/>
    <property type="match status" value="1"/>
</dbReference>
<protein>
    <submittedName>
        <fullName evidence="3">GNAT family N-acetyltransferase</fullName>
    </submittedName>
</protein>
<feature type="compositionally biased region" description="Basic and acidic residues" evidence="1">
    <location>
        <begin position="24"/>
        <end position="33"/>
    </location>
</feature>
<proteinExistence type="predicted"/>
<dbReference type="PROSITE" id="PS51186">
    <property type="entry name" value="GNAT"/>
    <property type="match status" value="1"/>
</dbReference>
<dbReference type="Pfam" id="PF00583">
    <property type="entry name" value="Acetyltransf_1"/>
    <property type="match status" value="1"/>
</dbReference>
<name>A0ABY7SSF3_9RHOB</name>
<keyword evidence="4" id="KW-1185">Reference proteome</keyword>
<dbReference type="InterPro" id="IPR000182">
    <property type="entry name" value="GNAT_dom"/>
</dbReference>
<dbReference type="RefSeq" id="WP_272858020.1">
    <property type="nucleotide sequence ID" value="NZ_CP067134.1"/>
</dbReference>
<evidence type="ECO:0000313" key="4">
    <source>
        <dbReference type="Proteomes" id="UP001218412"/>
    </source>
</evidence>
<dbReference type="EMBL" id="CP067134">
    <property type="protein sequence ID" value="WCR09961.1"/>
    <property type="molecule type" value="Genomic_DNA"/>
</dbReference>
<organism evidence="3 4">
    <name type="scientific">Paracoccus stylophorae</name>
    <dbReference type="NCBI Taxonomy" id="659350"/>
    <lineage>
        <taxon>Bacteria</taxon>
        <taxon>Pseudomonadati</taxon>
        <taxon>Pseudomonadota</taxon>
        <taxon>Alphaproteobacteria</taxon>
        <taxon>Rhodobacterales</taxon>
        <taxon>Paracoccaceae</taxon>
        <taxon>Paracoccus</taxon>
    </lineage>
</organism>
<dbReference type="InterPro" id="IPR016181">
    <property type="entry name" value="Acyl_CoA_acyltransferase"/>
</dbReference>
<gene>
    <name evidence="3" type="ORF">JHW45_12895</name>
</gene>
<evidence type="ECO:0000313" key="3">
    <source>
        <dbReference type="EMBL" id="WCR09961.1"/>
    </source>
</evidence>
<evidence type="ECO:0000259" key="2">
    <source>
        <dbReference type="PROSITE" id="PS51186"/>
    </source>
</evidence>
<evidence type="ECO:0000256" key="1">
    <source>
        <dbReference type="SAM" id="MobiDB-lite"/>
    </source>
</evidence>
<reference evidence="3 4" key="1">
    <citation type="submission" date="2021-01" db="EMBL/GenBank/DDBJ databases">
        <title>Biogeographic distribution of Paracoccus.</title>
        <authorList>
            <person name="Hollensteiner J."/>
            <person name="Leineberger J."/>
            <person name="Brinkhoff T."/>
            <person name="Daniel R."/>
        </authorList>
    </citation>
    <scope>NUCLEOTIDE SEQUENCE [LARGE SCALE GENOMIC DNA]</scope>
    <source>
        <strain evidence="3 4">LMG25392</strain>
    </source>
</reference>
<accession>A0ABY7SSF3</accession>
<feature type="domain" description="N-acetyltransferase" evidence="2">
    <location>
        <begin position="56"/>
        <end position="193"/>
    </location>
</feature>